<keyword evidence="1" id="KW-1185">Reference proteome</keyword>
<dbReference type="Proteomes" id="UP000095280">
    <property type="component" value="Unplaced"/>
</dbReference>
<protein>
    <submittedName>
        <fullName evidence="2">RNA helicase</fullName>
    </submittedName>
</protein>
<reference evidence="2" key="1">
    <citation type="submission" date="2016-11" db="UniProtKB">
        <authorList>
            <consortium name="WormBaseParasite"/>
        </authorList>
    </citation>
    <scope>IDENTIFICATION</scope>
</reference>
<proteinExistence type="predicted"/>
<name>A0A1I8HMK8_9PLAT</name>
<organism evidence="1 2">
    <name type="scientific">Macrostomum lignano</name>
    <dbReference type="NCBI Taxonomy" id="282301"/>
    <lineage>
        <taxon>Eukaryota</taxon>
        <taxon>Metazoa</taxon>
        <taxon>Spiralia</taxon>
        <taxon>Lophotrochozoa</taxon>
        <taxon>Platyhelminthes</taxon>
        <taxon>Rhabditophora</taxon>
        <taxon>Macrostomorpha</taxon>
        <taxon>Macrostomida</taxon>
        <taxon>Macrostomidae</taxon>
        <taxon>Macrostomum</taxon>
    </lineage>
</organism>
<evidence type="ECO:0000313" key="1">
    <source>
        <dbReference type="Proteomes" id="UP000095280"/>
    </source>
</evidence>
<dbReference type="AlphaFoldDB" id="A0A1I8HMK8"/>
<accession>A0A1I8HMK8</accession>
<sequence length="118" mass="13649">QRGEAFSKRSVLHCHLPLHRPVERARLKRRIVDRAQKNPFLSAVQIAKDETLDVLQEFQENALPAGFLQRDVHSGARRHIIFATNEGLAMLAQAQDWFMDGTFHMEYKPFVQLSIHAF</sequence>
<dbReference type="WBParaSite" id="maker-uti_cns_0006956-snap-gene-0.8-mRNA-1">
    <property type="protein sequence ID" value="maker-uti_cns_0006956-snap-gene-0.8-mRNA-1"/>
    <property type="gene ID" value="maker-uti_cns_0006956-snap-gene-0.8"/>
</dbReference>
<evidence type="ECO:0000313" key="2">
    <source>
        <dbReference type="WBParaSite" id="maker-uti_cns_0006956-snap-gene-0.8-mRNA-1"/>
    </source>
</evidence>